<sequence>MTEAQRRKEQRRQLRESGDYLGVQGVNPSTGELDTMTSSSGSQASYLEEELRQKLLAVKRRGSRALRAYRKPVNGLTPDDHASLLQRERQKLLNAGSSSTDVLRARKAVRWRRDPGQWSSVIEPDLSPISGSRQGSTTDLVPKTEPSGEVLETRRDANHSSDTVIHTPARRRSSIFPVDIVPIPQDLRVDDYNESEEREGSRVSFVDARPTVIPLDFQRPSQRSLPLQLSHESPQPSLQSPEEELTPVREAIKDVSRVCLHTHHHHYWLRQEEDELPSRVDTEYIAELKGPLHRNTYSRGYVSPFAECHESMKIGAVYVSTATQTDMKEVLERKRRHRVSFRR</sequence>
<feature type="compositionally biased region" description="Polar residues" evidence="1">
    <location>
        <begin position="219"/>
        <end position="240"/>
    </location>
</feature>
<feature type="region of interest" description="Disordered" evidence="1">
    <location>
        <begin position="218"/>
        <end position="243"/>
    </location>
</feature>
<comment type="caution">
    <text evidence="2">The sequence shown here is derived from an EMBL/GenBank/DDBJ whole genome shotgun (WGS) entry which is preliminary data.</text>
</comment>
<feature type="region of interest" description="Disordered" evidence="1">
    <location>
        <begin position="122"/>
        <end position="148"/>
    </location>
</feature>
<proteinExistence type="predicted"/>
<feature type="compositionally biased region" description="Basic and acidic residues" evidence="1">
    <location>
        <begin position="1"/>
        <end position="18"/>
    </location>
</feature>
<evidence type="ECO:0000313" key="2">
    <source>
        <dbReference type="EMBL" id="KAG7131247.1"/>
    </source>
</evidence>
<evidence type="ECO:0000256" key="1">
    <source>
        <dbReference type="SAM" id="MobiDB-lite"/>
    </source>
</evidence>
<dbReference type="OrthoDB" id="3439820at2759"/>
<gene>
    <name evidence="2" type="ORF">HYQ45_010174</name>
</gene>
<feature type="region of interest" description="Disordered" evidence="1">
    <location>
        <begin position="1"/>
        <end position="45"/>
    </location>
</feature>
<reference evidence="2" key="1">
    <citation type="journal article" date="2021" name="Mol. Plant Pathol.">
        <title>A 20-kb lineage-specific genomic region tames virulence in pathogenic amphidiploid Verticillium longisporum.</title>
        <authorList>
            <person name="Harting R."/>
            <person name="Starke J."/>
            <person name="Kusch H."/>
            <person name="Poggeler S."/>
            <person name="Maurus I."/>
            <person name="Schluter R."/>
            <person name="Landesfeind M."/>
            <person name="Bulla I."/>
            <person name="Nowrousian M."/>
            <person name="de Jonge R."/>
            <person name="Stahlhut G."/>
            <person name="Hoff K.J."/>
            <person name="Asshauer K.P."/>
            <person name="Thurmer A."/>
            <person name="Stanke M."/>
            <person name="Daniel R."/>
            <person name="Morgenstern B."/>
            <person name="Thomma B.P.H.J."/>
            <person name="Kronstad J.W."/>
            <person name="Braus-Stromeyer S.A."/>
            <person name="Braus G.H."/>
        </authorList>
    </citation>
    <scope>NUCLEOTIDE SEQUENCE</scope>
    <source>
        <strain evidence="2">Vl32</strain>
    </source>
</reference>
<dbReference type="EMBL" id="JAEMWZ010000211">
    <property type="protein sequence ID" value="KAG7131247.1"/>
    <property type="molecule type" value="Genomic_DNA"/>
</dbReference>
<dbReference type="Proteomes" id="UP000689129">
    <property type="component" value="Unassembled WGS sequence"/>
</dbReference>
<protein>
    <submittedName>
        <fullName evidence="2">Uncharacterized protein</fullName>
    </submittedName>
</protein>
<evidence type="ECO:0000313" key="3">
    <source>
        <dbReference type="Proteomes" id="UP000689129"/>
    </source>
</evidence>
<accession>A0A8I2ZGY9</accession>
<name>A0A8I2ZGY9_VERLO</name>
<feature type="compositionally biased region" description="Polar residues" evidence="1">
    <location>
        <begin position="26"/>
        <end position="45"/>
    </location>
</feature>
<feature type="compositionally biased region" description="Polar residues" evidence="1">
    <location>
        <begin position="129"/>
        <end position="139"/>
    </location>
</feature>
<organism evidence="2 3">
    <name type="scientific">Verticillium longisporum</name>
    <name type="common">Verticillium dahliae var. longisporum</name>
    <dbReference type="NCBI Taxonomy" id="100787"/>
    <lineage>
        <taxon>Eukaryota</taxon>
        <taxon>Fungi</taxon>
        <taxon>Dikarya</taxon>
        <taxon>Ascomycota</taxon>
        <taxon>Pezizomycotina</taxon>
        <taxon>Sordariomycetes</taxon>
        <taxon>Hypocreomycetidae</taxon>
        <taxon>Glomerellales</taxon>
        <taxon>Plectosphaerellaceae</taxon>
        <taxon>Verticillium</taxon>
    </lineage>
</organism>
<dbReference type="AlphaFoldDB" id="A0A8I2ZGY9"/>